<dbReference type="RefSeq" id="WP_013920086.1">
    <property type="nucleotide sequence ID" value="NC_015690.1"/>
</dbReference>
<evidence type="ECO:0000259" key="1">
    <source>
        <dbReference type="Pfam" id="PF08955"/>
    </source>
</evidence>
<evidence type="ECO:0000313" key="2">
    <source>
        <dbReference type="EMBL" id="AEI44942.1"/>
    </source>
</evidence>
<reference evidence="2 3" key="2">
    <citation type="journal article" date="2013" name="Genome Announc.">
        <title>Genome Sequence of Growth-Improving Paenibacillus mucilaginosus Strain KNP414.</title>
        <authorList>
            <person name="Lu J.J."/>
            <person name="Wang J.F."/>
            <person name="Hu X.F."/>
        </authorList>
    </citation>
    <scope>NUCLEOTIDE SEQUENCE [LARGE SCALE GENOMIC DNA]</scope>
    <source>
        <strain evidence="2 3">KNP414</strain>
    </source>
</reference>
<dbReference type="HOGENOM" id="CLU_105390_0_0_9"/>
<dbReference type="InterPro" id="IPR038117">
    <property type="entry name" value="BofC_C_sf"/>
</dbReference>
<dbReference type="Gene3D" id="3.30.70.1740">
    <property type="entry name" value="Bypass-of-forespore C, C-terminal domain"/>
    <property type="match status" value="1"/>
</dbReference>
<name>F8FMY2_PAEMK</name>
<evidence type="ECO:0000313" key="3">
    <source>
        <dbReference type="Proteomes" id="UP000006620"/>
    </source>
</evidence>
<gene>
    <name evidence="2" type="ordered locus">KNP414_06421</name>
</gene>
<dbReference type="InterPro" id="IPR015050">
    <property type="entry name" value="BofC_C"/>
</dbReference>
<reference evidence="3" key="1">
    <citation type="submission" date="2011-06" db="EMBL/GenBank/DDBJ databases">
        <title>Complete genome sequence of Paenibacillus mucilaginosus KNP414.</title>
        <authorList>
            <person name="Wang J."/>
            <person name="Hu S."/>
            <person name="Hu X."/>
            <person name="Zhang B."/>
            <person name="Dong D."/>
            <person name="Zhang S."/>
            <person name="Zhao K."/>
            <person name="Wu D."/>
        </authorList>
    </citation>
    <scope>NUCLEOTIDE SEQUENCE [LARGE SCALE GENOMIC DNA]</scope>
    <source>
        <strain evidence="3">KNP414</strain>
    </source>
</reference>
<dbReference type="Pfam" id="PF08955">
    <property type="entry name" value="BofC_C"/>
    <property type="match status" value="1"/>
</dbReference>
<accession>F8FMY2</accession>
<proteinExistence type="predicted"/>
<dbReference type="PATRIC" id="fig|1036673.3.peg.5979"/>
<sequence>MILLNFWNQLKKQWKRKLRSQRRWLGLALILLAAGVFGAGAWVLGLRNLQGLAPERPADHAVFGRVIQQPKQQENEVRELVKGIDGQREAFVKKAYVCGEELQRIGLMSSSDILSYYKDHPALTVSMNPDGAVLFTEEVDDLSPQCKDNAYFGLDAKGNLSLFSGVPAGGGEENVIRTFFQLNIQYLESSLPRETVKQLYQGIRVRDLDDYNSVLSTLSDYAVEETEKVMQVQPGS</sequence>
<dbReference type="AlphaFoldDB" id="F8FMY2"/>
<dbReference type="Proteomes" id="UP000006620">
    <property type="component" value="Chromosome"/>
</dbReference>
<dbReference type="KEGG" id="pms:KNP414_06421"/>
<feature type="domain" description="Bypass of forespore C C-terminal" evidence="1">
    <location>
        <begin position="140"/>
        <end position="219"/>
    </location>
</feature>
<organism evidence="2 3">
    <name type="scientific">Paenibacillus mucilaginosus (strain KNP414)</name>
    <dbReference type="NCBI Taxonomy" id="1036673"/>
    <lineage>
        <taxon>Bacteria</taxon>
        <taxon>Bacillati</taxon>
        <taxon>Bacillota</taxon>
        <taxon>Bacilli</taxon>
        <taxon>Bacillales</taxon>
        <taxon>Paenibacillaceae</taxon>
        <taxon>Paenibacillus</taxon>
    </lineage>
</organism>
<protein>
    <submittedName>
        <fullName evidence="2">Bypass-of-forespore protein C (Forespore regulator of the sigma-K checkpoint)</fullName>
    </submittedName>
</protein>
<dbReference type="EMBL" id="CP002869">
    <property type="protein sequence ID" value="AEI44942.1"/>
    <property type="molecule type" value="Genomic_DNA"/>
</dbReference>